<comment type="caution">
    <text evidence="1">The sequence shown here is derived from an EMBL/GenBank/DDBJ whole genome shotgun (WGS) entry which is preliminary data.</text>
</comment>
<reference evidence="1 2" key="1">
    <citation type="submission" date="2019-05" db="EMBL/GenBank/DDBJ databases">
        <authorList>
            <consortium name="Pathogen Informatics"/>
        </authorList>
    </citation>
    <scope>NUCLEOTIDE SEQUENCE [LARGE SCALE GENOMIC DNA]</scope>
    <source>
        <strain evidence="1 2">NCTC12204</strain>
    </source>
</reference>
<dbReference type="Pfam" id="PF00583">
    <property type="entry name" value="Acetyltransf_1"/>
    <property type="match status" value="1"/>
</dbReference>
<protein>
    <submittedName>
        <fullName evidence="1">Acetyltransferase (GNAT) family</fullName>
    </submittedName>
</protein>
<dbReference type="EMBL" id="CABEEP010000003">
    <property type="protein sequence ID" value="VTQ74204.1"/>
    <property type="molecule type" value="Genomic_DNA"/>
</dbReference>
<evidence type="ECO:0000313" key="1">
    <source>
        <dbReference type="EMBL" id="VTQ74204.1"/>
    </source>
</evidence>
<dbReference type="InterPro" id="IPR016181">
    <property type="entry name" value="Acyl_CoA_acyltransferase"/>
</dbReference>
<dbReference type="InterPro" id="IPR000182">
    <property type="entry name" value="GNAT_dom"/>
</dbReference>
<organism evidence="1 2">
    <name type="scientific">Enterococcus hirae</name>
    <dbReference type="NCBI Taxonomy" id="1354"/>
    <lineage>
        <taxon>Bacteria</taxon>
        <taxon>Bacillati</taxon>
        <taxon>Bacillota</taxon>
        <taxon>Bacilli</taxon>
        <taxon>Lactobacillales</taxon>
        <taxon>Enterococcaceae</taxon>
        <taxon>Enterococcus</taxon>
    </lineage>
</organism>
<dbReference type="AlphaFoldDB" id="A0A7Z9DL15"/>
<name>A0A7Z9DL15_ENTHR</name>
<proteinExistence type="predicted"/>
<dbReference type="Gene3D" id="3.40.630.30">
    <property type="match status" value="1"/>
</dbReference>
<dbReference type="CDD" id="cd04301">
    <property type="entry name" value="NAT_SF"/>
    <property type="match status" value="1"/>
</dbReference>
<dbReference type="PROSITE" id="PS51186">
    <property type="entry name" value="GNAT"/>
    <property type="match status" value="1"/>
</dbReference>
<dbReference type="SUPFAM" id="SSF55729">
    <property type="entry name" value="Acyl-CoA N-acyltransferases (Nat)"/>
    <property type="match status" value="1"/>
</dbReference>
<evidence type="ECO:0000313" key="2">
    <source>
        <dbReference type="Proteomes" id="UP000352698"/>
    </source>
</evidence>
<dbReference type="RefSeq" id="WP_010738570.1">
    <property type="nucleotide sequence ID" value="NZ_CABEEP010000003.1"/>
</dbReference>
<dbReference type="Proteomes" id="UP000352698">
    <property type="component" value="Unassembled WGS sequence"/>
</dbReference>
<keyword evidence="1" id="KW-0808">Transferase</keyword>
<gene>
    <name evidence="1" type="ORF">NCTC12204_02803</name>
</gene>
<sequence>MFFKSKIKKLNQEIDSLSNEYRWLERVRQIDLLRKENERYSKKYPIYDFEEENVIVVDNLYFIPCPTLFIYKIIKRPIESWMFSPNAGLDGFDWAILIGRVECSQIINNNLKIERLYVSEKYRNKGIATYMMNRVIHWARGEKLSSLSLVAKTKSDPSTNELSQKNLLLFYDSLGFKPIKQRSNHLKYIF</sequence>
<dbReference type="GO" id="GO:0016747">
    <property type="term" value="F:acyltransferase activity, transferring groups other than amino-acyl groups"/>
    <property type="evidence" value="ECO:0007669"/>
    <property type="project" value="InterPro"/>
</dbReference>
<accession>A0A7Z9DL15</accession>